<accession>A0AAD0K3L7</accession>
<dbReference type="KEGG" id="gta:BCM27_01480"/>
<protein>
    <submittedName>
        <fullName evidence="2">Uncharacterized protein</fullName>
    </submittedName>
</protein>
<name>A0AAD0K3L7_9ACTN</name>
<proteinExistence type="predicted"/>
<sequence length="89" mass="10146">MSCLLINNHHLNHSCLTDNKNITSYAVAACVADVRDRRPRRWPPYRAQSTAFEASGLRRRRLRGCRRLTGPDHTPTTTRAAVRPTCEET</sequence>
<evidence type="ECO:0000313" key="3">
    <source>
        <dbReference type="Proteomes" id="UP000247118"/>
    </source>
</evidence>
<dbReference type="AlphaFoldDB" id="A0AAD0K3L7"/>
<dbReference type="EMBL" id="CP029604">
    <property type="protein sequence ID" value="AWO82398.1"/>
    <property type="molecule type" value="Genomic_DNA"/>
</dbReference>
<feature type="region of interest" description="Disordered" evidence="1">
    <location>
        <begin position="64"/>
        <end position="89"/>
    </location>
</feature>
<reference evidence="2 3" key="1">
    <citation type="submission" date="2018-05" db="EMBL/GenBank/DDBJ databases">
        <title>Complete genome sequence of Gordonia terrae NRRL B-16283.</title>
        <authorList>
            <person name="Garlena R.A."/>
            <person name="Russell D.A."/>
            <person name="Hatfull G.F."/>
        </authorList>
    </citation>
    <scope>NUCLEOTIDE SEQUENCE [LARGE SCALE GENOMIC DNA]</scope>
    <source>
        <strain evidence="2 3">NRRL B-16283</strain>
    </source>
</reference>
<organism evidence="2 3">
    <name type="scientific">Gordonia terrae</name>
    <dbReference type="NCBI Taxonomy" id="2055"/>
    <lineage>
        <taxon>Bacteria</taxon>
        <taxon>Bacillati</taxon>
        <taxon>Actinomycetota</taxon>
        <taxon>Actinomycetes</taxon>
        <taxon>Mycobacteriales</taxon>
        <taxon>Gordoniaceae</taxon>
        <taxon>Gordonia</taxon>
    </lineage>
</organism>
<gene>
    <name evidence="2" type="ORF">DLJ61_01490</name>
</gene>
<dbReference type="Proteomes" id="UP000247118">
    <property type="component" value="Chromosome"/>
</dbReference>
<evidence type="ECO:0000256" key="1">
    <source>
        <dbReference type="SAM" id="MobiDB-lite"/>
    </source>
</evidence>
<evidence type="ECO:0000313" key="2">
    <source>
        <dbReference type="EMBL" id="AWO82398.1"/>
    </source>
</evidence>
<feature type="compositionally biased region" description="Low complexity" evidence="1">
    <location>
        <begin position="74"/>
        <end position="89"/>
    </location>
</feature>